<evidence type="ECO:0000256" key="3">
    <source>
        <dbReference type="ARBA" id="ARBA00022490"/>
    </source>
</evidence>
<dbReference type="GO" id="GO:0005856">
    <property type="term" value="C:cytoskeleton"/>
    <property type="evidence" value="ECO:0007669"/>
    <property type="project" value="UniProtKB-SubCell"/>
</dbReference>
<dbReference type="Gene3D" id="3.90.640.10">
    <property type="entry name" value="Actin, Chain A, domain 4"/>
    <property type="match status" value="1"/>
</dbReference>
<keyword evidence="6" id="KW-0206">Cytoskeleton</keyword>
<dbReference type="FunFam" id="3.30.420.40:FF:000058">
    <property type="entry name" value="Putative actin-related protein 5"/>
    <property type="match status" value="1"/>
</dbReference>
<dbReference type="FunFam" id="3.30.420.40:FF:000148">
    <property type="entry name" value="Actin, alpha skeletal muscle"/>
    <property type="match status" value="1"/>
</dbReference>
<evidence type="ECO:0000313" key="8">
    <source>
        <dbReference type="EMBL" id="OMO91843.1"/>
    </source>
</evidence>
<keyword evidence="9" id="KW-1185">Reference proteome</keyword>
<organism evidence="8 9">
    <name type="scientific">Corchorus olitorius</name>
    <dbReference type="NCBI Taxonomy" id="93759"/>
    <lineage>
        <taxon>Eukaryota</taxon>
        <taxon>Viridiplantae</taxon>
        <taxon>Streptophyta</taxon>
        <taxon>Embryophyta</taxon>
        <taxon>Tracheophyta</taxon>
        <taxon>Spermatophyta</taxon>
        <taxon>Magnoliopsida</taxon>
        <taxon>eudicotyledons</taxon>
        <taxon>Gunneridae</taxon>
        <taxon>Pentapetalae</taxon>
        <taxon>rosids</taxon>
        <taxon>malvids</taxon>
        <taxon>Malvales</taxon>
        <taxon>Malvaceae</taxon>
        <taxon>Grewioideae</taxon>
        <taxon>Apeibeae</taxon>
        <taxon>Corchorus</taxon>
    </lineage>
</organism>
<dbReference type="GO" id="GO:0005524">
    <property type="term" value="F:ATP binding"/>
    <property type="evidence" value="ECO:0007669"/>
    <property type="project" value="UniProtKB-KW"/>
</dbReference>
<comment type="similarity">
    <text evidence="2 7">Belongs to the actin family.</text>
</comment>
<dbReference type="SUPFAM" id="SSF53067">
    <property type="entry name" value="Actin-like ATPase domain"/>
    <property type="match status" value="2"/>
</dbReference>
<evidence type="ECO:0000256" key="5">
    <source>
        <dbReference type="ARBA" id="ARBA00022840"/>
    </source>
</evidence>
<protein>
    <submittedName>
        <fullName evidence="8">Actin-related protein</fullName>
    </submittedName>
</protein>
<accession>A0A1R3JAH4</accession>
<dbReference type="OrthoDB" id="1532678at2759"/>
<gene>
    <name evidence="8" type="ORF">COLO4_18071</name>
</gene>
<dbReference type="InterPro" id="IPR043129">
    <property type="entry name" value="ATPase_NBD"/>
</dbReference>
<dbReference type="Proteomes" id="UP000187203">
    <property type="component" value="Unassembled WGS sequence"/>
</dbReference>
<dbReference type="Gene3D" id="3.30.420.40">
    <property type="match status" value="2"/>
</dbReference>
<dbReference type="SMART" id="SM00268">
    <property type="entry name" value="ACTIN"/>
    <property type="match status" value="1"/>
</dbReference>
<keyword evidence="4" id="KW-0547">Nucleotide-binding</keyword>
<keyword evidence="5" id="KW-0067">ATP-binding</keyword>
<evidence type="ECO:0000313" key="9">
    <source>
        <dbReference type="Proteomes" id="UP000187203"/>
    </source>
</evidence>
<comment type="caution">
    <text evidence="8">The sequence shown here is derived from an EMBL/GenBank/DDBJ whole genome shotgun (WGS) entry which is preliminary data.</text>
</comment>
<dbReference type="InterPro" id="IPR020902">
    <property type="entry name" value="Actin/actin-like_CS"/>
</dbReference>
<dbReference type="PROSITE" id="PS01132">
    <property type="entry name" value="ACTINS_ACT_LIKE"/>
    <property type="match status" value="1"/>
</dbReference>
<dbReference type="PRINTS" id="PR00190">
    <property type="entry name" value="ACTIN"/>
</dbReference>
<sequence length="379" mass="42253">MDFLENRPIVCDNGSGSVKAGFGGDDAPSVLFPSIIGRPRNRHAMIGIGQKGIYIGDEAQARRGMLRLSYPIDHGVVRDWEAMEGLWEHTFDKELRVTIEEHPVLLTEAPLNPRINREKMVEIMFEAFDVPATFIAIQAVSSLYATGRTTGIVMDSGEGVTHVVPIYEGYALPYAIHRLNLAGKDLTDYLSKSLAQEGYLFTTSAEKEIVRDIKERLAYVAMDFNKELLATTSRERRSEIERQYELPDGQVITIGGSRFKCSEILFDPSRVGMESGGIHEILVRSLRRSDVDVRREMFGNIVVSGGTSLMPGLVDRLAKEVTSLAPPGMRVRVVAPPERKYSVWIGGSILASLSTFQQMWITQEDYMESGSSVVHMKCF</sequence>
<dbReference type="FunFam" id="3.90.640.10:FF:000047">
    <property type="entry name" value="Actin, alpha skeletal muscle"/>
    <property type="match status" value="1"/>
</dbReference>
<reference evidence="9" key="1">
    <citation type="submission" date="2013-09" db="EMBL/GenBank/DDBJ databases">
        <title>Corchorus olitorius genome sequencing.</title>
        <authorList>
            <person name="Alam M."/>
            <person name="Haque M.S."/>
            <person name="Islam M.S."/>
            <person name="Emdad E.M."/>
            <person name="Islam M.M."/>
            <person name="Ahmed B."/>
            <person name="Halim A."/>
            <person name="Hossen Q.M.M."/>
            <person name="Hossain M.Z."/>
            <person name="Ahmed R."/>
            <person name="Khan M.M."/>
            <person name="Islam R."/>
            <person name="Rashid M.M."/>
            <person name="Khan S.A."/>
            <person name="Rahman M.S."/>
            <person name="Alam M."/>
            <person name="Yahiya A.S."/>
            <person name="Khan M.S."/>
            <person name="Azam M.S."/>
            <person name="Haque T."/>
            <person name="Lashkar M.Z.H."/>
            <person name="Akhand A.I."/>
            <person name="Morshed G."/>
            <person name="Roy S."/>
            <person name="Uddin K.S."/>
            <person name="Rabeya T."/>
            <person name="Hossain A.S."/>
            <person name="Chowdhury A."/>
            <person name="Snigdha A.R."/>
            <person name="Mortoza M.S."/>
            <person name="Matin S.A."/>
            <person name="Hoque S.M.E."/>
            <person name="Islam M.K."/>
            <person name="Roy D.K."/>
            <person name="Haider R."/>
            <person name="Moosa M.M."/>
            <person name="Elias S.M."/>
            <person name="Hasan A.M."/>
            <person name="Jahan S."/>
            <person name="Shafiuddin M."/>
            <person name="Mahmood N."/>
            <person name="Shommy N.S."/>
        </authorList>
    </citation>
    <scope>NUCLEOTIDE SEQUENCE [LARGE SCALE GENOMIC DNA]</scope>
    <source>
        <strain evidence="9">cv. O-4</strain>
    </source>
</reference>
<comment type="subcellular location">
    <subcellularLocation>
        <location evidence="1">Cytoplasm</location>
        <location evidence="1">Cytoskeleton</location>
    </subcellularLocation>
</comment>
<name>A0A1R3JAH4_9ROSI</name>
<dbReference type="PROSITE" id="PS00406">
    <property type="entry name" value="ACTINS_1"/>
    <property type="match status" value="1"/>
</dbReference>
<dbReference type="STRING" id="93759.A0A1R3JAH4"/>
<dbReference type="InterPro" id="IPR004001">
    <property type="entry name" value="Actin_CS"/>
</dbReference>
<evidence type="ECO:0000256" key="1">
    <source>
        <dbReference type="ARBA" id="ARBA00004245"/>
    </source>
</evidence>
<dbReference type="InterPro" id="IPR004000">
    <property type="entry name" value="Actin"/>
</dbReference>
<evidence type="ECO:0000256" key="6">
    <source>
        <dbReference type="ARBA" id="ARBA00023212"/>
    </source>
</evidence>
<keyword evidence="3" id="KW-0963">Cytoplasm</keyword>
<dbReference type="AlphaFoldDB" id="A0A1R3JAH4"/>
<dbReference type="Pfam" id="PF00022">
    <property type="entry name" value="Actin"/>
    <property type="match status" value="1"/>
</dbReference>
<dbReference type="EMBL" id="AWUE01016420">
    <property type="protein sequence ID" value="OMO91843.1"/>
    <property type="molecule type" value="Genomic_DNA"/>
</dbReference>
<evidence type="ECO:0000256" key="7">
    <source>
        <dbReference type="RuleBase" id="RU000487"/>
    </source>
</evidence>
<evidence type="ECO:0000256" key="4">
    <source>
        <dbReference type="ARBA" id="ARBA00022741"/>
    </source>
</evidence>
<evidence type="ECO:0000256" key="2">
    <source>
        <dbReference type="ARBA" id="ARBA00006752"/>
    </source>
</evidence>
<dbReference type="PANTHER" id="PTHR11937">
    <property type="entry name" value="ACTIN"/>
    <property type="match status" value="1"/>
</dbReference>
<proteinExistence type="inferred from homology"/>